<feature type="transmembrane region" description="Helical" evidence="1">
    <location>
        <begin position="185"/>
        <end position="202"/>
    </location>
</feature>
<feature type="transmembrane region" description="Helical" evidence="1">
    <location>
        <begin position="83"/>
        <end position="101"/>
    </location>
</feature>
<feature type="transmembrane region" description="Helical" evidence="1">
    <location>
        <begin position="107"/>
        <end position="125"/>
    </location>
</feature>
<gene>
    <name evidence="2" type="ORF">ACFQBQ_17430</name>
</gene>
<name>A0ABW1ZE29_9BACT</name>
<comment type="caution">
    <text evidence="2">The sequence shown here is derived from an EMBL/GenBank/DDBJ whole genome shotgun (WGS) entry which is preliminary data.</text>
</comment>
<sequence length="208" mass="24405">MSRATNHPRWSASALPKAVVKRPSAQRPNCFLSPATKLLSYGKIGVNQSMSEPSPPNTILVNTSYQVAVDTWKFQVEQYWTRSSYYVVFELALAAGIWKVFDEKHWFTSGFLSVGAILFTVLWVLNNERLNEYISYYWKRLKDVENDLKIPREYQIFHRIHDADGLGKRRYDGSYRTYGRMLPRIFFIGWLYMAVWSFQLAFHHCPCK</sequence>
<reference evidence="3" key="1">
    <citation type="journal article" date="2019" name="Int. J. Syst. Evol. Microbiol.">
        <title>The Global Catalogue of Microorganisms (GCM) 10K type strain sequencing project: providing services to taxonomists for standard genome sequencing and annotation.</title>
        <authorList>
            <consortium name="The Broad Institute Genomics Platform"/>
            <consortium name="The Broad Institute Genome Sequencing Center for Infectious Disease"/>
            <person name="Wu L."/>
            <person name="Ma J."/>
        </authorList>
    </citation>
    <scope>NUCLEOTIDE SEQUENCE [LARGE SCALE GENOMIC DNA]</scope>
    <source>
        <strain evidence="3">CGMCC 1.16026</strain>
    </source>
</reference>
<evidence type="ECO:0000313" key="2">
    <source>
        <dbReference type="EMBL" id="MFC6647319.1"/>
    </source>
</evidence>
<protein>
    <submittedName>
        <fullName evidence="2">Uncharacterized protein</fullName>
    </submittedName>
</protein>
<dbReference type="RefSeq" id="WP_263370775.1">
    <property type="nucleotide sequence ID" value="NZ_JAGSYD010000002.1"/>
</dbReference>
<keyword evidence="1" id="KW-0472">Membrane</keyword>
<accession>A0ABW1ZE29</accession>
<keyword evidence="3" id="KW-1185">Reference proteome</keyword>
<proteinExistence type="predicted"/>
<dbReference type="EMBL" id="JBHSWI010000001">
    <property type="protein sequence ID" value="MFC6647319.1"/>
    <property type="molecule type" value="Genomic_DNA"/>
</dbReference>
<keyword evidence="1" id="KW-1133">Transmembrane helix</keyword>
<evidence type="ECO:0000313" key="3">
    <source>
        <dbReference type="Proteomes" id="UP001596391"/>
    </source>
</evidence>
<keyword evidence="1" id="KW-0812">Transmembrane</keyword>
<dbReference type="InterPro" id="IPR056918">
    <property type="entry name" value="8xMP"/>
</dbReference>
<evidence type="ECO:0000256" key="1">
    <source>
        <dbReference type="SAM" id="Phobius"/>
    </source>
</evidence>
<organism evidence="2 3">
    <name type="scientific">Granulicella cerasi</name>
    <dbReference type="NCBI Taxonomy" id="741063"/>
    <lineage>
        <taxon>Bacteria</taxon>
        <taxon>Pseudomonadati</taxon>
        <taxon>Acidobacteriota</taxon>
        <taxon>Terriglobia</taxon>
        <taxon>Terriglobales</taxon>
        <taxon>Acidobacteriaceae</taxon>
        <taxon>Granulicella</taxon>
    </lineage>
</organism>
<dbReference type="Pfam" id="PF24838">
    <property type="entry name" value="8xMP"/>
    <property type="match status" value="1"/>
</dbReference>
<dbReference type="Proteomes" id="UP001596391">
    <property type="component" value="Unassembled WGS sequence"/>
</dbReference>